<organism evidence="1 2">
    <name type="scientific">Marinobacter fuscus</name>
    <dbReference type="NCBI Taxonomy" id="2109942"/>
    <lineage>
        <taxon>Bacteria</taxon>
        <taxon>Pseudomonadati</taxon>
        <taxon>Pseudomonadota</taxon>
        <taxon>Gammaproteobacteria</taxon>
        <taxon>Pseudomonadales</taxon>
        <taxon>Marinobacteraceae</taxon>
        <taxon>Marinobacter</taxon>
    </lineage>
</organism>
<dbReference type="RefSeq" id="WP_106765552.1">
    <property type="nucleotide sequence ID" value="NZ_PXNP01000110.1"/>
</dbReference>
<accession>A0A2T1K3G1</accession>
<reference evidence="1 2" key="1">
    <citation type="submission" date="2018-03" db="EMBL/GenBank/DDBJ databases">
        <title>Marinobacter brunus sp. nov., a marine bacterium of Gamma-proteobacteria isolated from the surface seawater of the South China Sea.</title>
        <authorList>
            <person name="Cheng H."/>
            <person name="Wu Y.-H."/>
            <person name="Xamxidin M."/>
            <person name="Xu X.-W."/>
        </authorList>
    </citation>
    <scope>NUCLEOTIDE SEQUENCE [LARGE SCALE GENOMIC DNA]</scope>
    <source>
        <strain evidence="1 2">NH169-3</strain>
    </source>
</reference>
<dbReference type="EMBL" id="PXNP01000110">
    <property type="protein sequence ID" value="PSF04610.1"/>
    <property type="molecule type" value="Genomic_DNA"/>
</dbReference>
<dbReference type="AlphaFoldDB" id="A0A2T1K3G1"/>
<protein>
    <submittedName>
        <fullName evidence="1">Uncharacterized protein</fullName>
    </submittedName>
</protein>
<proteinExistence type="predicted"/>
<gene>
    <name evidence="1" type="ORF">C7H09_18560</name>
</gene>
<evidence type="ECO:0000313" key="2">
    <source>
        <dbReference type="Proteomes" id="UP000239866"/>
    </source>
</evidence>
<sequence length="69" mass="7683">METFTLDGKRYNIDELPEDAQRLARQAALTTELIEKLEARAAIARTAQVRYVDHLKASLGKAPAAKSKK</sequence>
<comment type="caution">
    <text evidence="1">The sequence shown here is derived from an EMBL/GenBank/DDBJ whole genome shotgun (WGS) entry which is preliminary data.</text>
</comment>
<name>A0A2T1K3G1_9GAMM</name>
<dbReference type="OrthoDB" id="542469at2"/>
<evidence type="ECO:0000313" key="1">
    <source>
        <dbReference type="EMBL" id="PSF04610.1"/>
    </source>
</evidence>
<keyword evidence="2" id="KW-1185">Reference proteome</keyword>
<dbReference type="Proteomes" id="UP000239866">
    <property type="component" value="Unassembled WGS sequence"/>
</dbReference>